<dbReference type="Pfam" id="PF20446">
    <property type="entry name" value="ABC_N"/>
    <property type="match status" value="1"/>
</dbReference>
<evidence type="ECO:0000259" key="2">
    <source>
        <dbReference type="Pfam" id="PF09818"/>
    </source>
</evidence>
<dbReference type="InterPro" id="IPR019195">
    <property type="entry name" value="ABC_ATPase_put"/>
</dbReference>
<dbReference type="InterPro" id="IPR027417">
    <property type="entry name" value="P-loop_NTPase"/>
</dbReference>
<comment type="caution">
    <text evidence="5">The sequence shown here is derived from an EMBL/GenBank/DDBJ whole genome shotgun (WGS) entry which is preliminary data.</text>
</comment>
<feature type="domain" description="ATPase of the ABC class C-terminal" evidence="2">
    <location>
        <begin position="171"/>
        <end position="434"/>
    </location>
</feature>
<dbReference type="AlphaFoldDB" id="A0A9D2MQ42"/>
<evidence type="ECO:0000313" key="5">
    <source>
        <dbReference type="EMBL" id="HJB90494.1"/>
    </source>
</evidence>
<accession>A0A9D2MQ42</accession>
<dbReference type="SUPFAM" id="SSF52540">
    <property type="entry name" value="P-loop containing nucleoside triphosphate hydrolases"/>
    <property type="match status" value="1"/>
</dbReference>
<evidence type="ECO:0000256" key="1">
    <source>
        <dbReference type="SAM" id="MobiDB-lite"/>
    </source>
</evidence>
<dbReference type="EMBL" id="DWXE01000010">
    <property type="protein sequence ID" value="HJB90494.1"/>
    <property type="molecule type" value="Genomic_DNA"/>
</dbReference>
<feature type="compositionally biased region" description="Gly residues" evidence="1">
    <location>
        <begin position="463"/>
        <end position="481"/>
    </location>
</feature>
<dbReference type="Pfam" id="PF09818">
    <property type="entry name" value="ABC_ATPase"/>
    <property type="match status" value="1"/>
</dbReference>
<reference evidence="5" key="2">
    <citation type="submission" date="2021-04" db="EMBL/GenBank/DDBJ databases">
        <authorList>
            <person name="Gilroy R."/>
        </authorList>
    </citation>
    <scope>NUCLEOTIDE SEQUENCE</scope>
    <source>
        <strain evidence="5">USAMLcec3-2134</strain>
    </source>
</reference>
<dbReference type="PANTHER" id="PTHR38149">
    <property type="entry name" value="ATPASE"/>
    <property type="match status" value="1"/>
</dbReference>
<name>A0A9D2MQ42_9FIRM</name>
<feature type="domain" description="MRB1590-like C-terminal" evidence="4">
    <location>
        <begin position="490"/>
        <end position="585"/>
    </location>
</feature>
<protein>
    <submittedName>
        <fullName evidence="5">ABC-ATPase domain-containing protein</fullName>
    </submittedName>
</protein>
<dbReference type="InterPro" id="IPR046834">
    <property type="entry name" value="ABC_ATPase_C"/>
</dbReference>
<sequence>MKQASELEQLLRSIDHKGYPAYKSLAGAYDFKDYILSIDHVQGDPFASPSRLSLLIGRRRAGFPEAFLDAPHKRAALADYILRCFGRAVGRFTFQAGGSGKSGLIGVSRPGQEVLARTACEFTPSDLIVRFEVGFPAAGRTVLAGELKKILFDYLPQCVASSLFYRALPASQVQQAVHLSEDQHYIREALSGLGLAAFVADGSILPRESGVSDRPMQKAIPFVSPDSLAVTLSLPHRGPLRGMGIKKGITLIAGGGYHGKSTLLKALERGVYDHIAGDGREYVITDDTAVKLRAEDGRKITGVDISLFINDLPNGSDTRRFSTLDASGSTSQAAAIVESLEASCRLFLIDEDTSATNFMVRDALMQQVISKKKEPITPFLDRARDLYNRAGVSTILVVGSCGSYFYIADTVLQMDSYRALDITDQVAEVLKTRKPETFHADGFTIPSFQRISPLTSKVNQASGGSGRPGGRSFRGGQGGHGAPSRQEHAKLKTLGKTAFSIDKETVDLRYVEQLVDSEQTAALSYLLRYAKEHYAGKNLTLTALVDALEGLIREKGLPALCDSSYVPTGLALPRRQEIFACFNRY</sequence>
<reference evidence="5" key="1">
    <citation type="journal article" date="2021" name="PeerJ">
        <title>Extensive microbial diversity within the chicken gut microbiome revealed by metagenomics and culture.</title>
        <authorList>
            <person name="Gilroy R."/>
            <person name="Ravi A."/>
            <person name="Getino M."/>
            <person name="Pursley I."/>
            <person name="Horton D.L."/>
            <person name="Alikhan N.F."/>
            <person name="Baker D."/>
            <person name="Gharbi K."/>
            <person name="Hall N."/>
            <person name="Watson M."/>
            <person name="Adriaenssens E.M."/>
            <person name="Foster-Nyarko E."/>
            <person name="Jarju S."/>
            <person name="Secka A."/>
            <person name="Antonio M."/>
            <person name="Oren A."/>
            <person name="Chaudhuri R.R."/>
            <person name="La Ragione R."/>
            <person name="Hildebrand F."/>
            <person name="Pallen M.J."/>
        </authorList>
    </citation>
    <scope>NUCLEOTIDE SEQUENCE</scope>
    <source>
        <strain evidence="5">USAMLcec3-2134</strain>
    </source>
</reference>
<dbReference type="Pfam" id="PF21117">
    <property type="entry name" value="MRB1590_C"/>
    <property type="match status" value="1"/>
</dbReference>
<feature type="domain" description="ATPase of the ABC class N-terminal" evidence="3">
    <location>
        <begin position="5"/>
        <end position="165"/>
    </location>
</feature>
<evidence type="ECO:0000259" key="4">
    <source>
        <dbReference type="Pfam" id="PF21117"/>
    </source>
</evidence>
<organism evidence="5 6">
    <name type="scientific">Candidatus Eisenbergiella merdigallinarum</name>
    <dbReference type="NCBI Taxonomy" id="2838552"/>
    <lineage>
        <taxon>Bacteria</taxon>
        <taxon>Bacillati</taxon>
        <taxon>Bacillota</taxon>
        <taxon>Clostridia</taxon>
        <taxon>Lachnospirales</taxon>
        <taxon>Lachnospiraceae</taxon>
        <taxon>Eisenbergiella</taxon>
    </lineage>
</organism>
<dbReference type="Proteomes" id="UP000886883">
    <property type="component" value="Unassembled WGS sequence"/>
</dbReference>
<dbReference type="PANTHER" id="PTHR38149:SF1">
    <property type="entry name" value="ATPASE"/>
    <property type="match status" value="1"/>
</dbReference>
<feature type="region of interest" description="Disordered" evidence="1">
    <location>
        <begin position="457"/>
        <end position="487"/>
    </location>
</feature>
<gene>
    <name evidence="5" type="ORF">H9763_03385</name>
</gene>
<proteinExistence type="predicted"/>
<evidence type="ECO:0000259" key="3">
    <source>
        <dbReference type="Pfam" id="PF20446"/>
    </source>
</evidence>
<dbReference type="InterPro" id="IPR049069">
    <property type="entry name" value="MRB1590-like_C"/>
</dbReference>
<dbReference type="InterPro" id="IPR046833">
    <property type="entry name" value="ABC_N"/>
</dbReference>
<evidence type="ECO:0000313" key="6">
    <source>
        <dbReference type="Proteomes" id="UP000886883"/>
    </source>
</evidence>